<dbReference type="SUPFAM" id="SSF51735">
    <property type="entry name" value="NAD(P)-binding Rossmann-fold domains"/>
    <property type="match status" value="1"/>
</dbReference>
<accession>A0A0K8MXS7</accession>
<gene>
    <name evidence="2" type="ORF">LARV_03855</name>
</gene>
<organism evidence="2">
    <name type="scientific">Longilinea arvoryzae</name>
    <dbReference type="NCBI Taxonomy" id="360412"/>
    <lineage>
        <taxon>Bacteria</taxon>
        <taxon>Bacillati</taxon>
        <taxon>Chloroflexota</taxon>
        <taxon>Anaerolineae</taxon>
        <taxon>Anaerolineales</taxon>
        <taxon>Anaerolineaceae</taxon>
        <taxon>Longilinea</taxon>
    </lineage>
</organism>
<evidence type="ECO:0000313" key="3">
    <source>
        <dbReference type="Proteomes" id="UP000055060"/>
    </source>
</evidence>
<dbReference type="Proteomes" id="UP000055060">
    <property type="component" value="Unassembled WGS sequence"/>
</dbReference>
<dbReference type="Pfam" id="PF13380">
    <property type="entry name" value="CoA_binding_2"/>
    <property type="match status" value="1"/>
</dbReference>
<dbReference type="PANTHER" id="PTHR33303">
    <property type="entry name" value="CYTOPLASMIC PROTEIN-RELATED"/>
    <property type="match status" value="1"/>
</dbReference>
<keyword evidence="3" id="KW-1185">Reference proteome</keyword>
<feature type="domain" description="CoA-binding" evidence="1">
    <location>
        <begin position="8"/>
        <end position="101"/>
    </location>
</feature>
<name>A0A0K8MXS7_9CHLR</name>
<sequence length="146" mass="15824">MDPKIQDFLQAKHLAVVGVSRSPQKFGTAVYTELKARGFDVYGVNPNMDTINGDPCYKSLTELAGRIDGAVICLHPQQAAAVIREAAAAGITRIWVQQGAQSLETAKAAREAGVTPIEGKCILMYAGQVNSVHAFHRFFARVFGQY</sequence>
<evidence type="ECO:0000313" key="2">
    <source>
        <dbReference type="EMBL" id="GAP16059.1"/>
    </source>
</evidence>
<protein>
    <submittedName>
        <fullName evidence="2">Predicted CoA-binding protein</fullName>
    </submittedName>
</protein>
<dbReference type="EMBL" id="DF967973">
    <property type="protein sequence ID" value="GAP16059.1"/>
    <property type="molecule type" value="Genomic_DNA"/>
</dbReference>
<dbReference type="InterPro" id="IPR003781">
    <property type="entry name" value="CoA-bd"/>
</dbReference>
<dbReference type="PANTHER" id="PTHR33303:SF2">
    <property type="entry name" value="COA-BINDING DOMAIN-CONTAINING PROTEIN"/>
    <property type="match status" value="1"/>
</dbReference>
<dbReference type="Gene3D" id="3.40.50.720">
    <property type="entry name" value="NAD(P)-binding Rossmann-like Domain"/>
    <property type="match status" value="1"/>
</dbReference>
<dbReference type="RefSeq" id="WP_075075443.1">
    <property type="nucleotide sequence ID" value="NZ_DF967973.1"/>
</dbReference>
<evidence type="ECO:0000259" key="1">
    <source>
        <dbReference type="SMART" id="SM00881"/>
    </source>
</evidence>
<proteinExistence type="predicted"/>
<dbReference type="SMART" id="SM00881">
    <property type="entry name" value="CoA_binding"/>
    <property type="match status" value="1"/>
</dbReference>
<reference evidence="2" key="1">
    <citation type="submission" date="2015-07" db="EMBL/GenBank/DDBJ databases">
        <title>Draft Genome Sequences of Anaerolinea thermolimosa IMO-1, Bellilinea caldifistulae GOMI-1, Leptolinea tardivitalis YMTK-2, Levilinea saccharolytica KIBI-1,Longilinea arvoryzae KOME-1, Previously Described as Members of the Anaerolineaceae (Chloroflexi).</title>
        <authorList>
            <person name="Sekiguchi Y."/>
            <person name="Ohashi A."/>
            <person name="Matsuura N."/>
            <person name="Tourlousse M.D."/>
        </authorList>
    </citation>
    <scope>NUCLEOTIDE SEQUENCE [LARGE SCALE GENOMIC DNA]</scope>
    <source>
        <strain evidence="2">KOME-1</strain>
    </source>
</reference>
<dbReference type="InterPro" id="IPR036291">
    <property type="entry name" value="NAD(P)-bd_dom_sf"/>
</dbReference>
<dbReference type="OrthoDB" id="9804695at2"/>
<dbReference type="STRING" id="360412.LARV_03855"/>
<dbReference type="AlphaFoldDB" id="A0A0K8MXS7"/>